<name>A0A6M0H2T7_9CLOT</name>
<reference evidence="3 4" key="1">
    <citation type="submission" date="2020-02" db="EMBL/GenBank/DDBJ databases">
        <title>Genome assembly of a novel Clostridium senegalense strain.</title>
        <authorList>
            <person name="Gupta T.B."/>
            <person name="Jauregui R."/>
            <person name="Maclean P."/>
            <person name="Nawarathana A."/>
            <person name="Brightwell G."/>
        </authorList>
    </citation>
    <scope>NUCLEOTIDE SEQUENCE [LARGE SCALE GENOMIC DNA]</scope>
    <source>
        <strain evidence="3 4">AGRFS4</strain>
    </source>
</reference>
<accession>A0A6M0H2T7</accession>
<evidence type="ECO:0000313" key="3">
    <source>
        <dbReference type="EMBL" id="NEU04413.1"/>
    </source>
</evidence>
<gene>
    <name evidence="3" type="ORF">G3M99_05990</name>
</gene>
<sequence>MAITVKEALELKILDGFEVVAGKNGLSKEIKNVAVWDYERGDLIKKNFRAEDFALSTLVAIKDDISELYESVKTMINIGITCLAIKNIYFDYIPDDVIELANKNDFVLMLFSETFTEDIIVEVNKAITIKEEYQNLTLQIDKILYDNLNEVTIKKLAYNINVNFREINVVAYCKKKSSRISGLSEFSHKEMQDPYSRVINYKGGYLVINTFNDVDSDDIENIILRRLEWLGFSHKKYIIGVSNLHSKLTDLDKSIQESLYAFKHSKTYKKGVSFFRKIGLNRIFIPILDNPWVQKYYNEVIDPLIKYDKSNDTELLKTAIKYIENNGDIKTTAEELFQHGNTVRYRIDKINKIISAHCKDEHFYEELAVGVRIYTLLNNPL</sequence>
<dbReference type="EMBL" id="JAAGPU010000008">
    <property type="protein sequence ID" value="NEU04413.1"/>
    <property type="molecule type" value="Genomic_DNA"/>
</dbReference>
<evidence type="ECO:0000313" key="4">
    <source>
        <dbReference type="Proteomes" id="UP000481872"/>
    </source>
</evidence>
<dbReference type="InterPro" id="IPR025736">
    <property type="entry name" value="PucR_C-HTH_dom"/>
</dbReference>
<dbReference type="Pfam" id="PF07905">
    <property type="entry name" value="PucR"/>
    <property type="match status" value="1"/>
</dbReference>
<dbReference type="InterPro" id="IPR051448">
    <property type="entry name" value="CdaR-like_regulators"/>
</dbReference>
<dbReference type="Pfam" id="PF13556">
    <property type="entry name" value="HTH_30"/>
    <property type="match status" value="1"/>
</dbReference>
<proteinExistence type="predicted"/>
<comment type="caution">
    <text evidence="3">The sequence shown here is derived from an EMBL/GenBank/DDBJ whole genome shotgun (WGS) entry which is preliminary data.</text>
</comment>
<evidence type="ECO:0000259" key="1">
    <source>
        <dbReference type="Pfam" id="PF07905"/>
    </source>
</evidence>
<dbReference type="PANTHER" id="PTHR33744">
    <property type="entry name" value="CARBOHYDRATE DIACID REGULATOR"/>
    <property type="match status" value="1"/>
</dbReference>
<organism evidence="3 4">
    <name type="scientific">Clostridium senegalense</name>
    <dbReference type="NCBI Taxonomy" id="1465809"/>
    <lineage>
        <taxon>Bacteria</taxon>
        <taxon>Bacillati</taxon>
        <taxon>Bacillota</taxon>
        <taxon>Clostridia</taxon>
        <taxon>Eubacteriales</taxon>
        <taxon>Clostridiaceae</taxon>
        <taxon>Clostridium</taxon>
    </lineage>
</organism>
<dbReference type="RefSeq" id="WP_061994480.1">
    <property type="nucleotide sequence ID" value="NZ_JAAGPU010000008.1"/>
</dbReference>
<evidence type="ECO:0008006" key="5">
    <source>
        <dbReference type="Google" id="ProtNLM"/>
    </source>
</evidence>
<dbReference type="Gene3D" id="1.10.10.2840">
    <property type="entry name" value="PucR C-terminal helix-turn-helix domain"/>
    <property type="match status" value="1"/>
</dbReference>
<evidence type="ECO:0000259" key="2">
    <source>
        <dbReference type="Pfam" id="PF13556"/>
    </source>
</evidence>
<dbReference type="InterPro" id="IPR042070">
    <property type="entry name" value="PucR_C-HTH_sf"/>
</dbReference>
<dbReference type="AlphaFoldDB" id="A0A6M0H2T7"/>
<dbReference type="InterPro" id="IPR012914">
    <property type="entry name" value="PucR_dom"/>
</dbReference>
<feature type="domain" description="Purine catabolism PurC-like" evidence="1">
    <location>
        <begin position="8"/>
        <end position="127"/>
    </location>
</feature>
<keyword evidence="4" id="KW-1185">Reference proteome</keyword>
<feature type="domain" description="PucR C-terminal helix-turn-helix" evidence="2">
    <location>
        <begin position="315"/>
        <end position="372"/>
    </location>
</feature>
<protein>
    <recommendedName>
        <fullName evidence="5">PucR family transcriptional regulator</fullName>
    </recommendedName>
</protein>
<dbReference type="Proteomes" id="UP000481872">
    <property type="component" value="Unassembled WGS sequence"/>
</dbReference>